<dbReference type="EMBL" id="BPLR01011926">
    <property type="protein sequence ID" value="GIY50017.1"/>
    <property type="molecule type" value="Genomic_DNA"/>
</dbReference>
<dbReference type="AlphaFoldDB" id="A0AAV4TXM4"/>
<keyword evidence="2" id="KW-1185">Reference proteome</keyword>
<evidence type="ECO:0000313" key="2">
    <source>
        <dbReference type="Proteomes" id="UP001054945"/>
    </source>
</evidence>
<name>A0AAV4TXM4_CAEEX</name>
<comment type="caution">
    <text evidence="1">The sequence shown here is derived from an EMBL/GenBank/DDBJ whole genome shotgun (WGS) entry which is preliminary data.</text>
</comment>
<accession>A0AAV4TXM4</accession>
<evidence type="ECO:0000313" key="1">
    <source>
        <dbReference type="EMBL" id="GIY50017.1"/>
    </source>
</evidence>
<gene>
    <name evidence="1" type="ORF">CEXT_518301</name>
</gene>
<dbReference type="Proteomes" id="UP001054945">
    <property type="component" value="Unassembled WGS sequence"/>
</dbReference>
<proteinExistence type="predicted"/>
<sequence length="94" mass="10864">MQISKLCFKDECVKRPYRTMDDPVCHHVIFRVKVCHISTLERTFSSTNPSHQSIEMWSTGRKSSLTTLHHFFHCSRSDEIQVLKGSIILGMLAI</sequence>
<protein>
    <submittedName>
        <fullName evidence="1">Uncharacterized protein</fullName>
    </submittedName>
</protein>
<organism evidence="1 2">
    <name type="scientific">Caerostris extrusa</name>
    <name type="common">Bark spider</name>
    <name type="synonym">Caerostris bankana</name>
    <dbReference type="NCBI Taxonomy" id="172846"/>
    <lineage>
        <taxon>Eukaryota</taxon>
        <taxon>Metazoa</taxon>
        <taxon>Ecdysozoa</taxon>
        <taxon>Arthropoda</taxon>
        <taxon>Chelicerata</taxon>
        <taxon>Arachnida</taxon>
        <taxon>Araneae</taxon>
        <taxon>Araneomorphae</taxon>
        <taxon>Entelegynae</taxon>
        <taxon>Araneoidea</taxon>
        <taxon>Araneidae</taxon>
        <taxon>Caerostris</taxon>
    </lineage>
</organism>
<reference evidence="1 2" key="1">
    <citation type="submission" date="2021-06" db="EMBL/GenBank/DDBJ databases">
        <title>Caerostris extrusa draft genome.</title>
        <authorList>
            <person name="Kono N."/>
            <person name="Arakawa K."/>
        </authorList>
    </citation>
    <scope>NUCLEOTIDE SEQUENCE [LARGE SCALE GENOMIC DNA]</scope>
</reference>